<gene>
    <name evidence="1" type="ORF">D3227_00065</name>
</gene>
<accession>A0A3A5L5Y9</accession>
<reference evidence="1 2" key="1">
    <citation type="submission" date="2018-09" db="EMBL/GenBank/DDBJ databases">
        <title>Mesorhizobium carmichaelinearum sp. nov. isolated from Carmichaelinea spp. root nodules in New Zealand.</title>
        <authorList>
            <person name="De Meyer S.E."/>
        </authorList>
    </citation>
    <scope>NUCLEOTIDE SEQUENCE [LARGE SCALE GENOMIC DNA]</scope>
    <source>
        <strain evidence="1 2">ICMP19557</strain>
    </source>
</reference>
<organism evidence="1 2">
    <name type="scientific">Mesorhizobium waimense</name>
    <dbReference type="NCBI Taxonomy" id="1300307"/>
    <lineage>
        <taxon>Bacteria</taxon>
        <taxon>Pseudomonadati</taxon>
        <taxon>Pseudomonadota</taxon>
        <taxon>Alphaproteobacteria</taxon>
        <taxon>Hyphomicrobiales</taxon>
        <taxon>Phyllobacteriaceae</taxon>
        <taxon>Mesorhizobium</taxon>
    </lineage>
</organism>
<evidence type="ECO:0000313" key="1">
    <source>
        <dbReference type="EMBL" id="RJT42318.1"/>
    </source>
</evidence>
<name>A0A3A5L5Y9_9HYPH</name>
<dbReference type="EMBL" id="QZWZ01000001">
    <property type="protein sequence ID" value="RJT42318.1"/>
    <property type="molecule type" value="Genomic_DNA"/>
</dbReference>
<proteinExistence type="predicted"/>
<sequence length="93" mass="10360">MRPKSLRMTTLQVPVCVSSDVCSVPERPPRAAMNNGEEWIDEAIERQSLPLLGRVDIALRLIAARGSTEAAHWADAIRKTRVQPAFKGFPQLH</sequence>
<dbReference type="AlphaFoldDB" id="A0A3A5L5Y9"/>
<protein>
    <submittedName>
        <fullName evidence="1">Uncharacterized protein</fullName>
    </submittedName>
</protein>
<comment type="caution">
    <text evidence="1">The sequence shown here is derived from an EMBL/GenBank/DDBJ whole genome shotgun (WGS) entry which is preliminary data.</text>
</comment>
<dbReference type="Proteomes" id="UP000272706">
    <property type="component" value="Unassembled WGS sequence"/>
</dbReference>
<evidence type="ECO:0000313" key="2">
    <source>
        <dbReference type="Proteomes" id="UP000272706"/>
    </source>
</evidence>
<keyword evidence="2" id="KW-1185">Reference proteome</keyword>